<dbReference type="GO" id="GO:0016787">
    <property type="term" value="F:hydrolase activity"/>
    <property type="evidence" value="ECO:0007669"/>
    <property type="project" value="UniProtKB-KW"/>
</dbReference>
<dbReference type="InterPro" id="IPR027417">
    <property type="entry name" value="P-loop_NTPase"/>
</dbReference>
<evidence type="ECO:0000256" key="2">
    <source>
        <dbReference type="ARBA" id="ARBA00022801"/>
    </source>
</evidence>
<dbReference type="Pfam" id="PF13361">
    <property type="entry name" value="UvrD_C"/>
    <property type="match status" value="1"/>
</dbReference>
<dbReference type="InterPro" id="IPR000212">
    <property type="entry name" value="DNA_helicase_UvrD/REP"/>
</dbReference>
<comment type="caution">
    <text evidence="7">The sequence shown here is derived from an EMBL/GenBank/DDBJ whole genome shotgun (WGS) entry which is preliminary data.</text>
</comment>
<dbReference type="GO" id="GO:0000725">
    <property type="term" value="P:recombinational repair"/>
    <property type="evidence" value="ECO:0007669"/>
    <property type="project" value="TreeGrafter"/>
</dbReference>
<protein>
    <recommendedName>
        <fullName evidence="5">DNA 3'-5' helicase II</fullName>
    </recommendedName>
</protein>
<dbReference type="PANTHER" id="PTHR11070">
    <property type="entry name" value="UVRD / RECB / PCRA DNA HELICASE FAMILY MEMBER"/>
    <property type="match status" value="1"/>
</dbReference>
<evidence type="ECO:0000313" key="7">
    <source>
        <dbReference type="EMBL" id="HGQ86167.1"/>
    </source>
</evidence>
<keyword evidence="1" id="KW-0547">Nucleotide-binding</keyword>
<dbReference type="InterPro" id="IPR014017">
    <property type="entry name" value="DNA_helicase_UvrD-like_C"/>
</dbReference>
<proteinExistence type="predicted"/>
<evidence type="ECO:0000256" key="4">
    <source>
        <dbReference type="ARBA" id="ARBA00022840"/>
    </source>
</evidence>
<dbReference type="AlphaFoldDB" id="A0A7C4P0Y6"/>
<evidence type="ECO:0000259" key="6">
    <source>
        <dbReference type="Pfam" id="PF13361"/>
    </source>
</evidence>
<dbReference type="Gene3D" id="3.40.50.300">
    <property type="entry name" value="P-loop containing nucleotide triphosphate hydrolases"/>
    <property type="match status" value="1"/>
</dbReference>
<dbReference type="PANTHER" id="PTHR11070:SF2">
    <property type="entry name" value="ATP-DEPENDENT DNA HELICASE SRS2"/>
    <property type="match status" value="1"/>
</dbReference>
<dbReference type="EMBL" id="DSZN01000111">
    <property type="protein sequence ID" value="HGQ86167.1"/>
    <property type="molecule type" value="Genomic_DNA"/>
</dbReference>
<evidence type="ECO:0000256" key="1">
    <source>
        <dbReference type="ARBA" id="ARBA00022741"/>
    </source>
</evidence>
<organism evidence="7">
    <name type="scientific">Thermodesulfobacterium geofontis</name>
    <dbReference type="NCBI Taxonomy" id="1295609"/>
    <lineage>
        <taxon>Bacteria</taxon>
        <taxon>Pseudomonadati</taxon>
        <taxon>Thermodesulfobacteriota</taxon>
        <taxon>Thermodesulfobacteria</taxon>
        <taxon>Thermodesulfobacteriales</taxon>
        <taxon>Thermodesulfobacteriaceae</taxon>
        <taxon>Thermodesulfobacterium</taxon>
    </lineage>
</organism>
<gene>
    <name evidence="7" type="ORF">ENT66_07735</name>
</gene>
<keyword evidence="4" id="KW-0067">ATP-binding</keyword>
<keyword evidence="3" id="KW-0347">Helicase</keyword>
<name>A0A7C4P0Y6_9BACT</name>
<dbReference type="GO" id="GO:0005829">
    <property type="term" value="C:cytosol"/>
    <property type="evidence" value="ECO:0007669"/>
    <property type="project" value="TreeGrafter"/>
</dbReference>
<dbReference type="SUPFAM" id="SSF52540">
    <property type="entry name" value="P-loop containing nucleoside triphosphate hydrolases"/>
    <property type="match status" value="1"/>
</dbReference>
<sequence length="270" mass="32036">MKESPLINAFFSFLKFLNYSEDEIALAGFLSGDFFENSLNILSKYCESKLIGSNLSLVEFLKKEYPSLWENYIEDILSVRKYLSLYELCQYIVKKFKLEEKKNKELAYLYKFLSIVLEFSFKGGDLEEFLEYWEKYSEDELEMPKDKSAIKVLTFHLAKGLEFNHVILPLFWEEKTYSSDLGLVFYNGNIYKGRKNELPDEGKIGWYLEKAKTKMELFNLLYVGFTRAIKTLFILIPEIEETKDFSKFEVTRVFNKIYSFLRDETENFPL</sequence>
<keyword evidence="2" id="KW-0378">Hydrolase</keyword>
<dbReference type="GO" id="GO:0003677">
    <property type="term" value="F:DNA binding"/>
    <property type="evidence" value="ECO:0007669"/>
    <property type="project" value="InterPro"/>
</dbReference>
<feature type="domain" description="UvrD-like helicase C-terminal" evidence="6">
    <location>
        <begin position="75"/>
        <end position="235"/>
    </location>
</feature>
<dbReference type="GO" id="GO:0005524">
    <property type="term" value="F:ATP binding"/>
    <property type="evidence" value="ECO:0007669"/>
    <property type="project" value="UniProtKB-KW"/>
</dbReference>
<reference evidence="7" key="1">
    <citation type="journal article" date="2020" name="mSystems">
        <title>Genome- and Community-Level Interaction Insights into Carbon Utilization and Element Cycling Functions of Hydrothermarchaeota in Hydrothermal Sediment.</title>
        <authorList>
            <person name="Zhou Z."/>
            <person name="Liu Y."/>
            <person name="Xu W."/>
            <person name="Pan J."/>
            <person name="Luo Z.H."/>
            <person name="Li M."/>
        </authorList>
    </citation>
    <scope>NUCLEOTIDE SEQUENCE [LARGE SCALE GENOMIC DNA]</scope>
    <source>
        <strain evidence="7">SpSt-6</strain>
    </source>
</reference>
<accession>A0A7C4P0Y6</accession>
<evidence type="ECO:0000256" key="5">
    <source>
        <dbReference type="ARBA" id="ARBA00034923"/>
    </source>
</evidence>
<evidence type="ECO:0000256" key="3">
    <source>
        <dbReference type="ARBA" id="ARBA00022806"/>
    </source>
</evidence>
<dbReference type="GO" id="GO:0043138">
    <property type="term" value="F:3'-5' DNA helicase activity"/>
    <property type="evidence" value="ECO:0007669"/>
    <property type="project" value="TreeGrafter"/>
</dbReference>